<comment type="caution">
    <text evidence="6">The sequence shown here is derived from an EMBL/GenBank/DDBJ whole genome shotgun (WGS) entry which is preliminary data.</text>
</comment>
<dbReference type="Proteomes" id="UP001596157">
    <property type="component" value="Unassembled WGS sequence"/>
</dbReference>
<dbReference type="Pfam" id="PF13527">
    <property type="entry name" value="Acetyltransf_9"/>
    <property type="match status" value="1"/>
</dbReference>
<feature type="binding site" evidence="4">
    <location>
        <begin position="87"/>
        <end position="89"/>
    </location>
    <ligand>
        <name>acetyl-CoA</name>
        <dbReference type="ChEBI" id="CHEBI:57288"/>
    </ligand>
</feature>
<proteinExistence type="inferred from homology"/>
<dbReference type="InterPro" id="IPR022902">
    <property type="entry name" value="NAcTrfase_Eis"/>
</dbReference>
<comment type="subunit">
    <text evidence="4">Homohexamer; trimer of dimers.</text>
</comment>
<dbReference type="InterPro" id="IPR041380">
    <property type="entry name" value="Acetyltransf_17"/>
</dbReference>
<dbReference type="Pfam" id="PF17668">
    <property type="entry name" value="Acetyltransf_17"/>
    <property type="match status" value="1"/>
</dbReference>
<keyword evidence="3 4" id="KW-0012">Acyltransferase</keyword>
<dbReference type="NCBIfam" id="NF002367">
    <property type="entry name" value="PRK01346.1-4"/>
    <property type="match status" value="1"/>
</dbReference>
<dbReference type="PROSITE" id="PS51186">
    <property type="entry name" value="GNAT"/>
    <property type="match status" value="1"/>
</dbReference>
<feature type="domain" description="N-acetyltransferase" evidence="5">
    <location>
        <begin position="8"/>
        <end position="158"/>
    </location>
</feature>
<dbReference type="InterPro" id="IPR051554">
    <property type="entry name" value="Acetyltransferase_Eis"/>
</dbReference>
<dbReference type="Pfam" id="PF13530">
    <property type="entry name" value="SCP2_2"/>
    <property type="match status" value="1"/>
</dbReference>
<dbReference type="EC" id="2.3.1.-" evidence="6"/>
<evidence type="ECO:0000313" key="7">
    <source>
        <dbReference type="Proteomes" id="UP001596157"/>
    </source>
</evidence>
<dbReference type="InterPro" id="IPR016181">
    <property type="entry name" value="Acyl_CoA_acyltransferase"/>
</dbReference>
<dbReference type="InterPro" id="IPR000182">
    <property type="entry name" value="GNAT_dom"/>
</dbReference>
<dbReference type="Gene3D" id="3.30.1050.10">
    <property type="entry name" value="SCP2 sterol-binding domain"/>
    <property type="match status" value="1"/>
</dbReference>
<evidence type="ECO:0000256" key="4">
    <source>
        <dbReference type="HAMAP-Rule" id="MF_01812"/>
    </source>
</evidence>
<keyword evidence="2 4" id="KW-0808">Transferase</keyword>
<dbReference type="PANTHER" id="PTHR37817:SF1">
    <property type="entry name" value="N-ACETYLTRANSFERASE EIS"/>
    <property type="match status" value="1"/>
</dbReference>
<comment type="similarity">
    <text evidence="1 4">Belongs to the acetyltransferase Eis family.</text>
</comment>
<evidence type="ECO:0000256" key="2">
    <source>
        <dbReference type="ARBA" id="ARBA00022679"/>
    </source>
</evidence>
<evidence type="ECO:0000259" key="5">
    <source>
        <dbReference type="PROSITE" id="PS51186"/>
    </source>
</evidence>
<evidence type="ECO:0000313" key="6">
    <source>
        <dbReference type="EMBL" id="MFC5287436.1"/>
    </source>
</evidence>
<dbReference type="GO" id="GO:0016746">
    <property type="term" value="F:acyltransferase activity"/>
    <property type="evidence" value="ECO:0007669"/>
    <property type="project" value="UniProtKB-KW"/>
</dbReference>
<accession>A0ABW0ENF5</accession>
<evidence type="ECO:0000256" key="3">
    <source>
        <dbReference type="ARBA" id="ARBA00023315"/>
    </source>
</evidence>
<dbReference type="EMBL" id="JBHSKF010000004">
    <property type="protein sequence ID" value="MFC5287436.1"/>
    <property type="molecule type" value="Genomic_DNA"/>
</dbReference>
<feature type="active site" description="Proton donor" evidence="4">
    <location>
        <position position="129"/>
    </location>
</feature>
<evidence type="ECO:0000256" key="1">
    <source>
        <dbReference type="ARBA" id="ARBA00009213"/>
    </source>
</evidence>
<dbReference type="HAMAP" id="MF_01812">
    <property type="entry name" value="Eis"/>
    <property type="match status" value="1"/>
</dbReference>
<dbReference type="InterPro" id="IPR036527">
    <property type="entry name" value="SCP2_sterol-bd_dom_sf"/>
</dbReference>
<name>A0ABW0ENF5_9PSEU</name>
<dbReference type="InterPro" id="IPR025559">
    <property type="entry name" value="Eis_dom"/>
</dbReference>
<organism evidence="6 7">
    <name type="scientific">Actinokineospora guangxiensis</name>
    <dbReference type="NCBI Taxonomy" id="1490288"/>
    <lineage>
        <taxon>Bacteria</taxon>
        <taxon>Bacillati</taxon>
        <taxon>Actinomycetota</taxon>
        <taxon>Actinomycetes</taxon>
        <taxon>Pseudonocardiales</taxon>
        <taxon>Pseudonocardiaceae</taxon>
        <taxon>Actinokineospora</taxon>
    </lineage>
</organism>
<reference evidence="7" key="1">
    <citation type="journal article" date="2019" name="Int. J. Syst. Evol. Microbiol.">
        <title>The Global Catalogue of Microorganisms (GCM) 10K type strain sequencing project: providing services to taxonomists for standard genome sequencing and annotation.</title>
        <authorList>
            <consortium name="The Broad Institute Genomics Platform"/>
            <consortium name="The Broad Institute Genome Sequencing Center for Infectious Disease"/>
            <person name="Wu L."/>
            <person name="Ma J."/>
        </authorList>
    </citation>
    <scope>NUCLEOTIDE SEQUENCE [LARGE SCALE GENOMIC DNA]</scope>
    <source>
        <strain evidence="7">CCUG 59778</strain>
    </source>
</reference>
<dbReference type="RefSeq" id="WP_378246417.1">
    <property type="nucleotide sequence ID" value="NZ_JBHSKF010000004.1"/>
</dbReference>
<dbReference type="PANTHER" id="PTHR37817">
    <property type="entry name" value="N-ACETYLTRANSFERASE EIS"/>
    <property type="match status" value="1"/>
</dbReference>
<dbReference type="SUPFAM" id="SSF55729">
    <property type="entry name" value="Acyl-CoA N-acyltransferases (Nat)"/>
    <property type="match status" value="1"/>
</dbReference>
<sequence length="409" mass="44515">MTDYTAGRETRVMTEDDHAAHLDLVLTAFLSTDHGEELRGSMDIQLADGRRLGEFIDGRLVGSACATVRELTVPDAVGVQALAVSWVAVAPDQRRRGVLSGLMRRQLNDAHEDGGPAIAALWASEAAIYQRFGYGCATTKVDYRVSAKAAFRPEIDLGDDRVREVAPEEAVAIARPLYDAYAAQRTGCWRRTDRDWRYRAYDPAGLRAGRTAQRWAVHPDGFASFRAKHNWTERGPDYTISVNELIATTPAAHAALLRYLLDMDLSGWLTVSGATDDPMPVLLHNSRAAIGTPTDALYIRVIDLDRALAQRRYHAPVDVVIEVADALCPWNEGRWRLSADEKGGAVVSRTNDPADLATRGTELGAAYLGGTRLTTLADAGLVTEHTPGAVAALSAALLSQRAPRTLDVF</sequence>
<feature type="binding site" evidence="4">
    <location>
        <begin position="124"/>
        <end position="125"/>
    </location>
    <ligand>
        <name>acetyl-CoA</name>
        <dbReference type="ChEBI" id="CHEBI:57288"/>
    </ligand>
</feature>
<dbReference type="CDD" id="cd04301">
    <property type="entry name" value="NAT_SF"/>
    <property type="match status" value="1"/>
</dbReference>
<protein>
    <submittedName>
        <fullName evidence="6">GNAT family N-acetyltransferase</fullName>
        <ecNumber evidence="6">2.3.1.-</ecNumber>
    </submittedName>
</protein>
<dbReference type="SUPFAM" id="SSF55718">
    <property type="entry name" value="SCP-like"/>
    <property type="match status" value="1"/>
</dbReference>
<dbReference type="Gene3D" id="3.40.630.30">
    <property type="match status" value="2"/>
</dbReference>
<keyword evidence="7" id="KW-1185">Reference proteome</keyword>
<feature type="binding site" evidence="4">
    <location>
        <begin position="95"/>
        <end position="100"/>
    </location>
    <ligand>
        <name>acetyl-CoA</name>
        <dbReference type="ChEBI" id="CHEBI:57288"/>
    </ligand>
</feature>
<gene>
    <name evidence="6" type="ORF">ACFPM7_10270</name>
</gene>
<feature type="active site" description="Proton acceptor; via carboxylate" evidence="4">
    <location>
        <position position="409"/>
    </location>
</feature>